<dbReference type="STRING" id="105785.A0A2J7Q7D3"/>
<proteinExistence type="inferred from homology"/>
<keyword evidence="10" id="KW-1185">Reference proteome</keyword>
<dbReference type="Proteomes" id="UP000235965">
    <property type="component" value="Unassembled WGS sequence"/>
</dbReference>
<dbReference type="GO" id="GO:0008292">
    <property type="term" value="P:acetylcholine biosynthetic process"/>
    <property type="evidence" value="ECO:0007669"/>
    <property type="project" value="TreeGrafter"/>
</dbReference>
<dbReference type="GO" id="GO:0005737">
    <property type="term" value="C:cytoplasm"/>
    <property type="evidence" value="ECO:0007669"/>
    <property type="project" value="TreeGrafter"/>
</dbReference>
<dbReference type="GO" id="GO:0004102">
    <property type="term" value="F:choline O-acetyltransferase activity"/>
    <property type="evidence" value="ECO:0007669"/>
    <property type="project" value="UniProtKB-EC"/>
</dbReference>
<evidence type="ECO:0000256" key="5">
    <source>
        <dbReference type="ARBA" id="ARBA00039091"/>
    </source>
</evidence>
<dbReference type="FunCoup" id="A0A2J7Q7D3">
    <property type="interactions" value="66"/>
</dbReference>
<dbReference type="PROSITE" id="PS00439">
    <property type="entry name" value="ACYLTRANSF_C_1"/>
    <property type="match status" value="1"/>
</dbReference>
<keyword evidence="4" id="KW-0012">Acyltransferase</keyword>
<reference evidence="9 10" key="1">
    <citation type="submission" date="2017-12" db="EMBL/GenBank/DDBJ databases">
        <title>Hemimetabolous genomes reveal molecular basis of termite eusociality.</title>
        <authorList>
            <person name="Harrison M.C."/>
            <person name="Jongepier E."/>
            <person name="Robertson H.M."/>
            <person name="Arning N."/>
            <person name="Bitard-Feildel T."/>
            <person name="Chao H."/>
            <person name="Childers C.P."/>
            <person name="Dinh H."/>
            <person name="Doddapaneni H."/>
            <person name="Dugan S."/>
            <person name="Gowin J."/>
            <person name="Greiner C."/>
            <person name="Han Y."/>
            <person name="Hu H."/>
            <person name="Hughes D.S.T."/>
            <person name="Huylmans A.-K."/>
            <person name="Kemena C."/>
            <person name="Kremer L.P.M."/>
            <person name="Lee S.L."/>
            <person name="Lopez-Ezquerra A."/>
            <person name="Mallet L."/>
            <person name="Monroy-Kuhn J.M."/>
            <person name="Moser A."/>
            <person name="Murali S.C."/>
            <person name="Muzny D.M."/>
            <person name="Otani S."/>
            <person name="Piulachs M.-D."/>
            <person name="Poelchau M."/>
            <person name="Qu J."/>
            <person name="Schaub F."/>
            <person name="Wada-Katsumata A."/>
            <person name="Worley K.C."/>
            <person name="Xie Q."/>
            <person name="Ylla G."/>
            <person name="Poulsen M."/>
            <person name="Gibbs R.A."/>
            <person name="Schal C."/>
            <person name="Richards S."/>
            <person name="Belles X."/>
            <person name="Korb J."/>
            <person name="Bornberg-Bauer E."/>
        </authorList>
    </citation>
    <scope>NUCLEOTIDE SEQUENCE [LARGE SCALE GENOMIC DNA]</scope>
    <source>
        <tissue evidence="9">Whole body</tissue>
    </source>
</reference>
<keyword evidence="2 9" id="KW-0808">Transferase</keyword>
<gene>
    <name evidence="9" type="primary">Cha</name>
    <name evidence="9" type="ORF">B7P43_G06308</name>
</gene>
<dbReference type="PANTHER" id="PTHR22589:SF14">
    <property type="entry name" value="CHOLINE O-ACETYLTRANSFERASE"/>
    <property type="match status" value="1"/>
</dbReference>
<dbReference type="OrthoDB" id="5086884at2759"/>
<keyword evidence="3" id="KW-0530">Neurotransmitter biosynthesis</keyword>
<dbReference type="SUPFAM" id="SSF52777">
    <property type="entry name" value="CoA-dependent acyltransferases"/>
    <property type="match status" value="2"/>
</dbReference>
<evidence type="ECO:0000256" key="2">
    <source>
        <dbReference type="ARBA" id="ARBA00022679"/>
    </source>
</evidence>
<feature type="non-terminal residue" evidence="9">
    <location>
        <position position="1"/>
    </location>
</feature>
<sequence length="643" mass="72827">LPKLPVPSLEQTLERYLATVKPIVSEAQYDRTRAMLKAFGSSNGAGPRLQEKLLQLREEKDNWAYTWWLNDMYLNNPVPLPINSNPGMVFPPRTFRTPHDMARFAARLMIGILSHKDIMDRHAIPVERATSREKGQPLCMSQYYRLLTSYRQPGKPQDCIYSKIKDGEGETYQGTENIIVACRNHLYAMALKSGGKNRLTEEEIASQFLHILQDASRQPLPPLVGILTSERRDTWAVIREQLREDKKNRKNLEIIENALLLVCFDDPLPASFNCSTLRRDVPEIVRGHVVDSRDETNMVHQMIHGGGSAANSANRWFDMTIQIVISSDGVWGLCYEHSPSEGVAVVQLMEDVLKKCDSMPISTDTISSNIQGQVSQRLEWAINQETQRCIQDAIQNLDVMVEDLDFYVYRFPGYGKEFIKSIKCSPDAYIQLSLQLAYFRLYHKLVATYESASTRRFLLGRVDCIRSAHNEALQWVTAMCQNESGPKESDTEDIQSGKRVTFSLFDVEQTLQLFDAAMKKQTEIMVENILGQGIDIHLLGLRELAKDLGEPLPDIFQDEVYKTANHFALSTSQVPTSSDSFMGYGPVVPDGYGASYNPHSDTIVFCLSAFHSCETTSTWRFAHSLEDSLNAMKDLLSGRQTKK</sequence>
<evidence type="ECO:0000256" key="6">
    <source>
        <dbReference type="ARBA" id="ARBA00040495"/>
    </source>
</evidence>
<comment type="caution">
    <text evidence="9">The sequence shown here is derived from an EMBL/GenBank/DDBJ whole genome shotgun (WGS) entry which is preliminary data.</text>
</comment>
<dbReference type="GO" id="GO:0045202">
    <property type="term" value="C:synapse"/>
    <property type="evidence" value="ECO:0007669"/>
    <property type="project" value="GOC"/>
</dbReference>
<dbReference type="Gene3D" id="3.30.559.10">
    <property type="entry name" value="Chloramphenicol acetyltransferase-like domain"/>
    <property type="match status" value="1"/>
</dbReference>
<dbReference type="PANTHER" id="PTHR22589">
    <property type="entry name" value="CARNITINE O-ACYLTRANSFERASE"/>
    <property type="match status" value="1"/>
</dbReference>
<comment type="similarity">
    <text evidence="1">Belongs to the carnitine/choline acetyltransferase family.</text>
</comment>
<accession>A0A2J7Q7D3</accession>
<evidence type="ECO:0000313" key="10">
    <source>
        <dbReference type="Proteomes" id="UP000235965"/>
    </source>
</evidence>
<feature type="active site" description="Proton acceptor" evidence="7">
    <location>
        <position position="337"/>
    </location>
</feature>
<dbReference type="AlphaFoldDB" id="A0A2J7Q7D3"/>
<evidence type="ECO:0000259" key="8">
    <source>
        <dbReference type="Pfam" id="PF00755"/>
    </source>
</evidence>
<evidence type="ECO:0000256" key="1">
    <source>
        <dbReference type="ARBA" id="ARBA00005232"/>
    </source>
</evidence>
<dbReference type="GO" id="GO:0007274">
    <property type="term" value="P:neuromuscular synaptic transmission"/>
    <property type="evidence" value="ECO:0007669"/>
    <property type="project" value="TreeGrafter"/>
</dbReference>
<feature type="domain" description="Choline/carnitine acyltransferase" evidence="8">
    <location>
        <begin position="4"/>
        <end position="626"/>
    </location>
</feature>
<organism evidence="9 10">
    <name type="scientific">Cryptotermes secundus</name>
    <dbReference type="NCBI Taxonomy" id="105785"/>
    <lineage>
        <taxon>Eukaryota</taxon>
        <taxon>Metazoa</taxon>
        <taxon>Ecdysozoa</taxon>
        <taxon>Arthropoda</taxon>
        <taxon>Hexapoda</taxon>
        <taxon>Insecta</taxon>
        <taxon>Pterygota</taxon>
        <taxon>Neoptera</taxon>
        <taxon>Polyneoptera</taxon>
        <taxon>Dictyoptera</taxon>
        <taxon>Blattodea</taxon>
        <taxon>Blattoidea</taxon>
        <taxon>Termitoidae</taxon>
        <taxon>Kalotermitidae</taxon>
        <taxon>Cryptotermitinae</taxon>
        <taxon>Cryptotermes</taxon>
    </lineage>
</organism>
<dbReference type="Pfam" id="PF00755">
    <property type="entry name" value="Carn_acyltransf"/>
    <property type="match status" value="1"/>
</dbReference>
<dbReference type="InterPro" id="IPR042231">
    <property type="entry name" value="Cho/carn_acyl_trans_2"/>
</dbReference>
<name>A0A2J7Q7D3_9NEOP</name>
<evidence type="ECO:0000256" key="3">
    <source>
        <dbReference type="ARBA" id="ARBA00022979"/>
    </source>
</evidence>
<dbReference type="FunFam" id="3.30.559.10:FF:000001">
    <property type="entry name" value="Carnitine O-acetyltransferase"/>
    <property type="match status" value="1"/>
</dbReference>
<evidence type="ECO:0000256" key="4">
    <source>
        <dbReference type="ARBA" id="ARBA00023315"/>
    </source>
</evidence>
<feature type="non-terminal residue" evidence="9">
    <location>
        <position position="643"/>
    </location>
</feature>
<dbReference type="InterPro" id="IPR000542">
    <property type="entry name" value="Carn_acyl_trans"/>
</dbReference>
<evidence type="ECO:0000256" key="7">
    <source>
        <dbReference type="PIRSR" id="PIRSR600542-1"/>
    </source>
</evidence>
<dbReference type="Gene3D" id="3.30.559.70">
    <property type="entry name" value="Choline/Carnitine o-acyltransferase, domain 2"/>
    <property type="match status" value="1"/>
</dbReference>
<protein>
    <recommendedName>
        <fullName evidence="6">Choline O-acetyltransferase</fullName>
        <ecNumber evidence="5">2.3.1.6</ecNumber>
    </recommendedName>
</protein>
<dbReference type="EC" id="2.3.1.6" evidence="5"/>
<dbReference type="InParanoid" id="A0A2J7Q7D3"/>
<dbReference type="EMBL" id="NEVH01017443">
    <property type="protein sequence ID" value="PNF24492.1"/>
    <property type="molecule type" value="Genomic_DNA"/>
</dbReference>
<dbReference type="GO" id="GO:0043005">
    <property type="term" value="C:neuron projection"/>
    <property type="evidence" value="ECO:0007669"/>
    <property type="project" value="TreeGrafter"/>
</dbReference>
<evidence type="ECO:0000313" key="9">
    <source>
        <dbReference type="EMBL" id="PNF24492.1"/>
    </source>
</evidence>
<dbReference type="InterPro" id="IPR023213">
    <property type="entry name" value="CAT-like_dom_sf"/>
</dbReference>
<dbReference type="InterPro" id="IPR039551">
    <property type="entry name" value="Cho/carn_acyl_trans"/>
</dbReference>